<evidence type="ECO:0008006" key="5">
    <source>
        <dbReference type="Google" id="ProtNLM"/>
    </source>
</evidence>
<feature type="region of interest" description="Disordered" evidence="1">
    <location>
        <begin position="187"/>
        <end position="208"/>
    </location>
</feature>
<feature type="signal peptide" evidence="2">
    <location>
        <begin position="1"/>
        <end position="18"/>
    </location>
</feature>
<protein>
    <recommendedName>
        <fullName evidence="5">Pentapeptide MXKDX repeat protein</fullName>
    </recommendedName>
</protein>
<feature type="chain" id="PRO_5025362443" description="Pentapeptide MXKDX repeat protein" evidence="2">
    <location>
        <begin position="19"/>
        <end position="235"/>
    </location>
</feature>
<evidence type="ECO:0000256" key="2">
    <source>
        <dbReference type="SAM" id="SignalP"/>
    </source>
</evidence>
<accession>A0A6A5VM96</accession>
<keyword evidence="4" id="KW-1185">Reference proteome</keyword>
<reference evidence="3" key="1">
    <citation type="journal article" date="2020" name="Stud. Mycol.">
        <title>101 Dothideomycetes genomes: a test case for predicting lifestyles and emergence of pathogens.</title>
        <authorList>
            <person name="Haridas S."/>
            <person name="Albert R."/>
            <person name="Binder M."/>
            <person name="Bloem J."/>
            <person name="Labutti K."/>
            <person name="Salamov A."/>
            <person name="Andreopoulos B."/>
            <person name="Baker S."/>
            <person name="Barry K."/>
            <person name="Bills G."/>
            <person name="Bluhm B."/>
            <person name="Cannon C."/>
            <person name="Castanera R."/>
            <person name="Culley D."/>
            <person name="Daum C."/>
            <person name="Ezra D."/>
            <person name="Gonzalez J."/>
            <person name="Henrissat B."/>
            <person name="Kuo A."/>
            <person name="Liang C."/>
            <person name="Lipzen A."/>
            <person name="Lutzoni F."/>
            <person name="Magnuson J."/>
            <person name="Mondo S."/>
            <person name="Nolan M."/>
            <person name="Ohm R."/>
            <person name="Pangilinan J."/>
            <person name="Park H.-J."/>
            <person name="Ramirez L."/>
            <person name="Alfaro M."/>
            <person name="Sun H."/>
            <person name="Tritt A."/>
            <person name="Yoshinaga Y."/>
            <person name="Zwiers L.-H."/>
            <person name="Turgeon B."/>
            <person name="Goodwin S."/>
            <person name="Spatafora J."/>
            <person name="Crous P."/>
            <person name="Grigoriev I."/>
        </authorList>
    </citation>
    <scope>NUCLEOTIDE SEQUENCE</scope>
    <source>
        <strain evidence="3">CBS 107.79</strain>
    </source>
</reference>
<name>A0A6A5VM96_9PLEO</name>
<gene>
    <name evidence="3" type="ORF">BU23DRAFT_595839</name>
</gene>
<sequence>MKFSTLALAAALLALGSASPVPMMDQVDQVDQVDLMDHYHLQASDSAALANTLNTLSDTAALMPSAVSKNAMESDMNLDDMSLHNKRGMDAKDMSLDDMGMDAQAKLASADKRMTGSDNLSLISSAVSKNAMENDMSLDDMSLDNKRGMDAKDMSLDDMGLNNKRGMDAKDMLASIDKRMTACMGSKPVPRWVGKSDRVNKPAPGNHLAPWKREMETQERVGSMEDSAVAKLVMG</sequence>
<dbReference type="EMBL" id="ML976661">
    <property type="protein sequence ID" value="KAF1977995.1"/>
    <property type="molecule type" value="Genomic_DNA"/>
</dbReference>
<evidence type="ECO:0000256" key="1">
    <source>
        <dbReference type="SAM" id="MobiDB-lite"/>
    </source>
</evidence>
<organism evidence="3 4">
    <name type="scientific">Bimuria novae-zelandiae CBS 107.79</name>
    <dbReference type="NCBI Taxonomy" id="1447943"/>
    <lineage>
        <taxon>Eukaryota</taxon>
        <taxon>Fungi</taxon>
        <taxon>Dikarya</taxon>
        <taxon>Ascomycota</taxon>
        <taxon>Pezizomycotina</taxon>
        <taxon>Dothideomycetes</taxon>
        <taxon>Pleosporomycetidae</taxon>
        <taxon>Pleosporales</taxon>
        <taxon>Massarineae</taxon>
        <taxon>Didymosphaeriaceae</taxon>
        <taxon>Bimuria</taxon>
    </lineage>
</organism>
<proteinExistence type="predicted"/>
<evidence type="ECO:0000313" key="4">
    <source>
        <dbReference type="Proteomes" id="UP000800036"/>
    </source>
</evidence>
<keyword evidence="2" id="KW-0732">Signal</keyword>
<dbReference type="Proteomes" id="UP000800036">
    <property type="component" value="Unassembled WGS sequence"/>
</dbReference>
<evidence type="ECO:0000313" key="3">
    <source>
        <dbReference type="EMBL" id="KAF1977995.1"/>
    </source>
</evidence>
<dbReference type="AlphaFoldDB" id="A0A6A5VM96"/>